<dbReference type="PANTHER" id="PTHR43884:SF20">
    <property type="entry name" value="ACYL-COA DEHYDROGENASE FADE28"/>
    <property type="match status" value="1"/>
</dbReference>
<accession>A0A1G9NXD8</accession>
<dbReference type="InterPro" id="IPR009100">
    <property type="entry name" value="AcylCoA_DH/oxidase_NM_dom_sf"/>
</dbReference>
<proteinExistence type="inferred from homology"/>
<name>A0A1G9NXD8_9BURK</name>
<feature type="domain" description="Acyl-CoA dehydrogenase/oxidase N-terminal" evidence="7">
    <location>
        <begin position="6"/>
        <end position="104"/>
    </location>
</feature>
<dbReference type="EMBL" id="FNHP01000001">
    <property type="protein sequence ID" value="SDL91050.1"/>
    <property type="molecule type" value="Genomic_DNA"/>
</dbReference>
<protein>
    <submittedName>
        <fullName evidence="8">Acyl-CoA dehydrogenase</fullName>
    </submittedName>
</protein>
<evidence type="ECO:0000256" key="5">
    <source>
        <dbReference type="ARBA" id="ARBA00023002"/>
    </source>
</evidence>
<evidence type="ECO:0000313" key="8">
    <source>
        <dbReference type="EMBL" id="SDL91050.1"/>
    </source>
</evidence>
<comment type="cofactor">
    <cofactor evidence="1">
        <name>FAD</name>
        <dbReference type="ChEBI" id="CHEBI:57692"/>
    </cofactor>
</comment>
<keyword evidence="9" id="KW-1185">Reference proteome</keyword>
<dbReference type="InterPro" id="IPR009075">
    <property type="entry name" value="AcylCo_DH/oxidase_C"/>
</dbReference>
<dbReference type="InterPro" id="IPR036250">
    <property type="entry name" value="AcylCo_DH-like_C"/>
</dbReference>
<dbReference type="InterPro" id="IPR013786">
    <property type="entry name" value="AcylCoA_DH/ox_N"/>
</dbReference>
<dbReference type="Pfam" id="PF00441">
    <property type="entry name" value="Acyl-CoA_dh_1"/>
    <property type="match status" value="1"/>
</dbReference>
<evidence type="ECO:0000256" key="4">
    <source>
        <dbReference type="ARBA" id="ARBA00022827"/>
    </source>
</evidence>
<dbReference type="SUPFAM" id="SSF56645">
    <property type="entry name" value="Acyl-CoA dehydrogenase NM domain-like"/>
    <property type="match status" value="1"/>
</dbReference>
<evidence type="ECO:0000256" key="1">
    <source>
        <dbReference type="ARBA" id="ARBA00001974"/>
    </source>
</evidence>
<reference evidence="9" key="1">
    <citation type="submission" date="2016-10" db="EMBL/GenBank/DDBJ databases">
        <authorList>
            <person name="Varghese N."/>
            <person name="Submissions S."/>
        </authorList>
    </citation>
    <scope>NUCLEOTIDE SEQUENCE [LARGE SCALE GENOMIC DNA]</scope>
    <source>
        <strain evidence="9">EPL6</strain>
    </source>
</reference>
<feature type="domain" description="Acyl-CoA dehydrogenase/oxidase C-terminal" evidence="6">
    <location>
        <begin position="218"/>
        <end position="354"/>
    </location>
</feature>
<comment type="similarity">
    <text evidence="2">Belongs to the acyl-CoA dehydrogenase family.</text>
</comment>
<dbReference type="Gene3D" id="1.20.140.10">
    <property type="entry name" value="Butyryl-CoA Dehydrogenase, subunit A, domain 3"/>
    <property type="match status" value="1"/>
</dbReference>
<dbReference type="OrthoDB" id="8523432at2"/>
<dbReference type="STRING" id="1527607.SAMN05428957_10150"/>
<gene>
    <name evidence="8" type="ORF">SAMN05428957_10150</name>
</gene>
<dbReference type="PANTHER" id="PTHR43884">
    <property type="entry name" value="ACYL-COA DEHYDROGENASE"/>
    <property type="match status" value="1"/>
</dbReference>
<dbReference type="Proteomes" id="UP000198552">
    <property type="component" value="Unassembled WGS sequence"/>
</dbReference>
<dbReference type="Gene3D" id="1.10.540.10">
    <property type="entry name" value="Acyl-CoA dehydrogenase/oxidase, N-terminal domain"/>
    <property type="match status" value="1"/>
</dbReference>
<evidence type="ECO:0000259" key="6">
    <source>
        <dbReference type="Pfam" id="PF00441"/>
    </source>
</evidence>
<keyword evidence="5" id="KW-0560">Oxidoreductase</keyword>
<keyword evidence="4" id="KW-0274">FAD</keyword>
<evidence type="ECO:0000256" key="3">
    <source>
        <dbReference type="ARBA" id="ARBA00022630"/>
    </source>
</evidence>
<keyword evidence="3" id="KW-0285">Flavoprotein</keyword>
<dbReference type="Pfam" id="PF02771">
    <property type="entry name" value="Acyl-CoA_dh_N"/>
    <property type="match status" value="1"/>
</dbReference>
<dbReference type="RefSeq" id="WP_091565230.1">
    <property type="nucleotide sequence ID" value="NZ_FNHP01000001.1"/>
</dbReference>
<dbReference type="AlphaFoldDB" id="A0A1G9NXD8"/>
<dbReference type="GO" id="GO:0003995">
    <property type="term" value="F:acyl-CoA dehydrogenase activity"/>
    <property type="evidence" value="ECO:0007669"/>
    <property type="project" value="TreeGrafter"/>
</dbReference>
<evidence type="ECO:0000313" key="9">
    <source>
        <dbReference type="Proteomes" id="UP000198552"/>
    </source>
</evidence>
<organism evidence="8 9">
    <name type="scientific">Oryzisolibacter propanilivorax</name>
    <dbReference type="NCBI Taxonomy" id="1527607"/>
    <lineage>
        <taxon>Bacteria</taxon>
        <taxon>Pseudomonadati</taxon>
        <taxon>Pseudomonadota</taxon>
        <taxon>Betaproteobacteria</taxon>
        <taxon>Burkholderiales</taxon>
        <taxon>Comamonadaceae</taxon>
        <taxon>Oryzisolibacter</taxon>
    </lineage>
</organism>
<sequence length="370" mass="40090">MDFQFTEDQRAFADMAQGLFADYCTDDKLREHDLSGQPFMQELWQQCLTAGLHGIVVPEDAGGLGLGMTELLAVLEQQGRALAQVPLWQQQIGVAALSRFASGSAEAKEVAEAAMGGQLLALSLQATNDARGARLRLQDGRLCGRLDAVALAGQSSHALIAAAANGGERLVLVALDGQCVARVDGMRQDYCAVADLAFDHAPALAVLDAPALAWVQQHAAACLGALQQGVTQEQLQRTVQYVSERKQFDRAIGTFQLVVGQMADNYILMQAQRSALYQLVWRLDQGLPCAPQSHAVRAQTHELGLKVGRVAQHVHGGMGVDVTYPIHRFLFWGRALAVEGGSAEHHLQALGQWLADHDNLGWKYDLPEDR</sequence>
<dbReference type="InterPro" id="IPR037069">
    <property type="entry name" value="AcylCoA_DH/ox_N_sf"/>
</dbReference>
<dbReference type="SUPFAM" id="SSF47203">
    <property type="entry name" value="Acyl-CoA dehydrogenase C-terminal domain-like"/>
    <property type="match status" value="1"/>
</dbReference>
<evidence type="ECO:0000256" key="2">
    <source>
        <dbReference type="ARBA" id="ARBA00009347"/>
    </source>
</evidence>
<evidence type="ECO:0000259" key="7">
    <source>
        <dbReference type="Pfam" id="PF02771"/>
    </source>
</evidence>
<dbReference type="GO" id="GO:0050660">
    <property type="term" value="F:flavin adenine dinucleotide binding"/>
    <property type="evidence" value="ECO:0007669"/>
    <property type="project" value="InterPro"/>
</dbReference>